<accession>A0A9N9GB87</accession>
<dbReference type="EMBL" id="CAJVPS010004016">
    <property type="protein sequence ID" value="CAG8597897.1"/>
    <property type="molecule type" value="Genomic_DNA"/>
</dbReference>
<feature type="region of interest" description="Disordered" evidence="1">
    <location>
        <begin position="70"/>
        <end position="94"/>
    </location>
</feature>
<proteinExistence type="predicted"/>
<keyword evidence="3" id="KW-1185">Reference proteome</keyword>
<reference evidence="2" key="1">
    <citation type="submission" date="2021-06" db="EMBL/GenBank/DDBJ databases">
        <authorList>
            <person name="Kallberg Y."/>
            <person name="Tangrot J."/>
            <person name="Rosling A."/>
        </authorList>
    </citation>
    <scope>NUCLEOTIDE SEQUENCE</scope>
    <source>
        <strain evidence="2">FL130A</strain>
    </source>
</reference>
<sequence>MSNQKSNKTLIYETLKTLSRPGKVTPLNESRSTDFFAQDYEDDREIYAPETFMKFFGDFFSGEDLEETIQRLQKETDSSSSSSSSGSDDEEQVEKIEVKRKILNVFKKMVKRS</sequence>
<evidence type="ECO:0000256" key="1">
    <source>
        <dbReference type="SAM" id="MobiDB-lite"/>
    </source>
</evidence>
<comment type="caution">
    <text evidence="2">The sequence shown here is derived from an EMBL/GenBank/DDBJ whole genome shotgun (WGS) entry which is preliminary data.</text>
</comment>
<evidence type="ECO:0000313" key="2">
    <source>
        <dbReference type="EMBL" id="CAG8597897.1"/>
    </source>
</evidence>
<gene>
    <name evidence="2" type="ORF">ALEPTO_LOCUS8006</name>
</gene>
<name>A0A9N9GB87_9GLOM</name>
<evidence type="ECO:0000313" key="3">
    <source>
        <dbReference type="Proteomes" id="UP000789508"/>
    </source>
</evidence>
<dbReference type="Proteomes" id="UP000789508">
    <property type="component" value="Unassembled WGS sequence"/>
</dbReference>
<organism evidence="2 3">
    <name type="scientific">Ambispora leptoticha</name>
    <dbReference type="NCBI Taxonomy" id="144679"/>
    <lineage>
        <taxon>Eukaryota</taxon>
        <taxon>Fungi</taxon>
        <taxon>Fungi incertae sedis</taxon>
        <taxon>Mucoromycota</taxon>
        <taxon>Glomeromycotina</taxon>
        <taxon>Glomeromycetes</taxon>
        <taxon>Archaeosporales</taxon>
        <taxon>Ambisporaceae</taxon>
        <taxon>Ambispora</taxon>
    </lineage>
</organism>
<dbReference type="AlphaFoldDB" id="A0A9N9GB87"/>
<dbReference type="OrthoDB" id="2420613at2759"/>
<protein>
    <submittedName>
        <fullName evidence="2">12105_t:CDS:1</fullName>
    </submittedName>
</protein>